<dbReference type="Proteomes" id="UP000011996">
    <property type="component" value="Unassembled WGS sequence"/>
</dbReference>
<organism evidence="1 2">
    <name type="scientific">Rhodopirellula europaea SH398</name>
    <dbReference type="NCBI Taxonomy" id="1263868"/>
    <lineage>
        <taxon>Bacteria</taxon>
        <taxon>Pseudomonadati</taxon>
        <taxon>Planctomycetota</taxon>
        <taxon>Planctomycetia</taxon>
        <taxon>Pirellulales</taxon>
        <taxon>Pirellulaceae</taxon>
        <taxon>Rhodopirellula</taxon>
    </lineage>
</organism>
<evidence type="ECO:0000313" key="2">
    <source>
        <dbReference type="Proteomes" id="UP000011996"/>
    </source>
</evidence>
<accession>M5RWG3</accession>
<dbReference type="AlphaFoldDB" id="M5RWG3"/>
<protein>
    <submittedName>
        <fullName evidence="1">Uncharacterized protein</fullName>
    </submittedName>
</protein>
<reference evidence="1 2" key="1">
    <citation type="journal article" date="2013" name="Mar. Genomics">
        <title>Expression of sulfatases in Rhodopirellula baltica and the diversity of sulfatases in the genus Rhodopirellula.</title>
        <authorList>
            <person name="Wegner C.E."/>
            <person name="Richter-Heitmann T."/>
            <person name="Klindworth A."/>
            <person name="Klockow C."/>
            <person name="Richter M."/>
            <person name="Achstetter T."/>
            <person name="Glockner F.O."/>
            <person name="Harder J."/>
        </authorList>
    </citation>
    <scope>NUCLEOTIDE SEQUENCE [LARGE SCALE GENOMIC DNA]</scope>
    <source>
        <strain evidence="1 2">SH398</strain>
    </source>
</reference>
<comment type="caution">
    <text evidence="1">The sequence shown here is derived from an EMBL/GenBank/DDBJ whole genome shotgun (WGS) entry which is preliminary data.</text>
</comment>
<sequence length="60" mass="6624">MIALIQSVFFRIRFERGGPRSDLIIDAARVTNLWMCLLTGGHSISCECIAPPQQCTLAVC</sequence>
<gene>
    <name evidence="1" type="ORF">RESH_05749</name>
</gene>
<evidence type="ECO:0000313" key="1">
    <source>
        <dbReference type="EMBL" id="EMI23683.1"/>
    </source>
</evidence>
<name>M5RWG3_9BACT</name>
<dbReference type="STRING" id="1263868.RESH_05749"/>
<dbReference type="EMBL" id="ANOF01000186">
    <property type="protein sequence ID" value="EMI23683.1"/>
    <property type="molecule type" value="Genomic_DNA"/>
</dbReference>
<proteinExistence type="predicted"/>